<dbReference type="PANTHER" id="PTHR43861:SF6">
    <property type="entry name" value="METHYLTRANSFERASE TYPE 11"/>
    <property type="match status" value="1"/>
</dbReference>
<dbReference type="CDD" id="cd02440">
    <property type="entry name" value="AdoMet_MTases"/>
    <property type="match status" value="1"/>
</dbReference>
<accession>A0ABS1CN14</accession>
<keyword evidence="2" id="KW-1185">Reference proteome</keyword>
<evidence type="ECO:0000313" key="2">
    <source>
        <dbReference type="Proteomes" id="UP000748752"/>
    </source>
</evidence>
<dbReference type="Gene3D" id="3.40.50.150">
    <property type="entry name" value="Vaccinia Virus protein VP39"/>
    <property type="match status" value="1"/>
</dbReference>
<dbReference type="RefSeq" id="WP_200241659.1">
    <property type="nucleotide sequence ID" value="NZ_NRRV01000079.1"/>
</dbReference>
<dbReference type="SUPFAM" id="SSF53335">
    <property type="entry name" value="S-adenosyl-L-methionine-dependent methyltransferases"/>
    <property type="match status" value="1"/>
</dbReference>
<gene>
    <name evidence="1" type="ORF">CKO31_21780</name>
</gene>
<dbReference type="EMBL" id="NRRV01000079">
    <property type="protein sequence ID" value="MBK1633333.1"/>
    <property type="molecule type" value="Genomic_DNA"/>
</dbReference>
<reference evidence="1 2" key="1">
    <citation type="journal article" date="2020" name="Microorganisms">
        <title>Osmotic Adaptation and Compatible Solute Biosynthesis of Phototrophic Bacteria as Revealed from Genome Analyses.</title>
        <authorList>
            <person name="Imhoff J.F."/>
            <person name="Rahn T."/>
            <person name="Kunzel S."/>
            <person name="Keller A."/>
            <person name="Neulinger S.C."/>
        </authorList>
    </citation>
    <scope>NUCLEOTIDE SEQUENCE [LARGE SCALE GENOMIC DNA]</scope>
    <source>
        <strain evidence="1 2">DSM 6210</strain>
    </source>
</reference>
<protein>
    <recommendedName>
        <fullName evidence="3">Methyltransferase domain-containing protein</fullName>
    </recommendedName>
</protein>
<dbReference type="PANTHER" id="PTHR43861">
    <property type="entry name" value="TRANS-ACONITATE 2-METHYLTRANSFERASE-RELATED"/>
    <property type="match status" value="1"/>
</dbReference>
<dbReference type="InterPro" id="IPR029063">
    <property type="entry name" value="SAM-dependent_MTases_sf"/>
</dbReference>
<sequence>MKESAISGYHYDHAGLNDSHGVLLAAVLRLLSELERSDVVGREGGRRIFDLGCGNGSVANALTERGWDVKGVDPSAEGIALAQAAYPHLTLETGSACDDLAARYGRFPVVLSLEVVEHVYAPRDYARAVFDLLEKGGVAILSTPYHGYWKNLALAVTGKMDAHFTALWDHGHIKFWSIKTLGELLREAGFLGIRFERVGRVPPLAKSMLAIARKP</sequence>
<dbReference type="Pfam" id="PF13489">
    <property type="entry name" value="Methyltransf_23"/>
    <property type="match status" value="1"/>
</dbReference>
<proteinExistence type="predicted"/>
<comment type="caution">
    <text evidence="1">The sequence shown here is derived from an EMBL/GenBank/DDBJ whole genome shotgun (WGS) entry which is preliminary data.</text>
</comment>
<organism evidence="1 2">
    <name type="scientific">Thiohalocapsa halophila</name>
    <dbReference type="NCBI Taxonomy" id="69359"/>
    <lineage>
        <taxon>Bacteria</taxon>
        <taxon>Pseudomonadati</taxon>
        <taxon>Pseudomonadota</taxon>
        <taxon>Gammaproteobacteria</taxon>
        <taxon>Chromatiales</taxon>
        <taxon>Chromatiaceae</taxon>
        <taxon>Thiohalocapsa</taxon>
    </lineage>
</organism>
<evidence type="ECO:0008006" key="3">
    <source>
        <dbReference type="Google" id="ProtNLM"/>
    </source>
</evidence>
<evidence type="ECO:0000313" key="1">
    <source>
        <dbReference type="EMBL" id="MBK1633333.1"/>
    </source>
</evidence>
<dbReference type="Proteomes" id="UP000748752">
    <property type="component" value="Unassembled WGS sequence"/>
</dbReference>
<name>A0ABS1CN14_9GAMM</name>